<dbReference type="STRING" id="355548.SAMN04487945_2586"/>
<gene>
    <name evidence="2" type="ORF">SAMN04487945_2586</name>
</gene>
<dbReference type="InterPro" id="IPR026285">
    <property type="entry name" value="TenA_E"/>
</dbReference>
<evidence type="ECO:0000259" key="1">
    <source>
        <dbReference type="Pfam" id="PF03070"/>
    </source>
</evidence>
<dbReference type="PANTHER" id="PTHR43198">
    <property type="entry name" value="BIFUNCTIONAL TH2 PROTEIN"/>
    <property type="match status" value="1"/>
</dbReference>
<name>A0A1I0QGZ0_9EURY</name>
<dbReference type="NCBIfam" id="TIGR04306">
    <property type="entry name" value="salvage_TenA"/>
    <property type="match status" value="1"/>
</dbReference>
<sequence length="230" mass="26141">MAFSDTLLAEAEPVWDAQYDHPFVTELAAGTLDDDAFRHWVEQDYRYLLDYADVFSLAAARADDEQTTTRLAETAHRVVADELDLHREFAADYGLTPEDLETVEKAPTCQAYTDHLVRAAREGGLPTVAAAVYPCGQGYLDVADHMAELAVDEHRYTPFVEKYTSDAFRETVAWMRELVDRLADERPGAREDMRAAFHRSARLEHDFWEMAYTQETWSVSPRRAPDATAD</sequence>
<dbReference type="AlphaFoldDB" id="A0A1I0QGZ0"/>
<dbReference type="RefSeq" id="WP_089669888.1">
    <property type="nucleotide sequence ID" value="NZ_FOJA01000001.1"/>
</dbReference>
<feature type="domain" description="Thiaminase-2/PQQC" evidence="1">
    <location>
        <begin position="9"/>
        <end position="213"/>
    </location>
</feature>
<dbReference type="Pfam" id="PF03070">
    <property type="entry name" value="TENA_THI-4"/>
    <property type="match status" value="1"/>
</dbReference>
<dbReference type="GO" id="GO:0050334">
    <property type="term" value="F:thiaminase activity"/>
    <property type="evidence" value="ECO:0007669"/>
    <property type="project" value="InterPro"/>
</dbReference>
<dbReference type="InterPro" id="IPR016084">
    <property type="entry name" value="Haem_Oase-like_multi-hlx"/>
</dbReference>
<dbReference type="InterPro" id="IPR004305">
    <property type="entry name" value="Thiaminase-2/PQQC"/>
</dbReference>
<dbReference type="GO" id="GO:0005829">
    <property type="term" value="C:cytosol"/>
    <property type="evidence" value="ECO:0007669"/>
    <property type="project" value="TreeGrafter"/>
</dbReference>
<dbReference type="OrthoDB" id="85443at2157"/>
<protein>
    <submittedName>
        <fullName evidence="2">Thiaminase (Transcriptional activator TenA)</fullName>
    </submittedName>
</protein>
<evidence type="ECO:0000313" key="3">
    <source>
        <dbReference type="Proteomes" id="UP000198518"/>
    </source>
</evidence>
<dbReference type="GO" id="GO:0006772">
    <property type="term" value="P:thiamine metabolic process"/>
    <property type="evidence" value="ECO:0007669"/>
    <property type="project" value="InterPro"/>
</dbReference>
<accession>A0A1I0QGZ0</accession>
<dbReference type="SUPFAM" id="SSF48613">
    <property type="entry name" value="Heme oxygenase-like"/>
    <property type="match status" value="1"/>
</dbReference>
<organism evidence="2 3">
    <name type="scientific">Halobacterium jilantaiense</name>
    <dbReference type="NCBI Taxonomy" id="355548"/>
    <lineage>
        <taxon>Archaea</taxon>
        <taxon>Methanobacteriati</taxon>
        <taxon>Methanobacteriota</taxon>
        <taxon>Stenosarchaea group</taxon>
        <taxon>Halobacteria</taxon>
        <taxon>Halobacteriales</taxon>
        <taxon>Halobacteriaceae</taxon>
        <taxon>Halobacterium</taxon>
    </lineage>
</organism>
<dbReference type="Gene3D" id="1.20.910.10">
    <property type="entry name" value="Heme oxygenase-like"/>
    <property type="match status" value="1"/>
</dbReference>
<proteinExistence type="predicted"/>
<dbReference type="PANTHER" id="PTHR43198:SF2">
    <property type="entry name" value="SI:CH1073-67J19.1-RELATED"/>
    <property type="match status" value="1"/>
</dbReference>
<dbReference type="EMBL" id="FOJA01000001">
    <property type="protein sequence ID" value="SEW26114.1"/>
    <property type="molecule type" value="Genomic_DNA"/>
</dbReference>
<keyword evidence="3" id="KW-1185">Reference proteome</keyword>
<dbReference type="Proteomes" id="UP000198518">
    <property type="component" value="Unassembled WGS sequence"/>
</dbReference>
<dbReference type="InterPro" id="IPR027574">
    <property type="entry name" value="Thiaminase_II"/>
</dbReference>
<evidence type="ECO:0000313" key="2">
    <source>
        <dbReference type="EMBL" id="SEW26114.1"/>
    </source>
</evidence>
<dbReference type="InterPro" id="IPR050967">
    <property type="entry name" value="Thiamine_Salvage_TenA"/>
</dbReference>
<reference evidence="2 3" key="1">
    <citation type="submission" date="2016-10" db="EMBL/GenBank/DDBJ databases">
        <authorList>
            <person name="de Groot N.N."/>
        </authorList>
    </citation>
    <scope>NUCLEOTIDE SEQUENCE [LARGE SCALE GENOMIC DNA]</scope>
    <source>
        <strain evidence="2 3">CGMCC 1.5337</strain>
    </source>
</reference>
<dbReference type="PIRSF" id="PIRSF003170">
    <property type="entry name" value="Pet18p"/>
    <property type="match status" value="1"/>
</dbReference>